<sequence>MLCHDTTSTLETLEDCFFSHGLFFLNNKVLSFDRGSNFSGHKKGVRGFFGADVIYCHCRAHVLALCIKDAASELCERANSCLNMCASLYGYFSRSNWKTIALEEAQYEHAYVSAMAMDSGQSHVDGCSESSGDEVSEGEEDADVDSRDRPNAMSAQPLRLLRSVPTRWSSQDLAVSRVARIYTPLVEALHILESKGDFACGGFKSFLLKRVNNEYMVPLDRLLQVSNNFSKMLRSSELDILELDAMKRGFIACLDGYDDSMKNAVSEKPEILEAELNDAGPHVEPPRVSHRDDHNELGSLDEEVPPNQRGPIDTRGPKTGV</sequence>
<dbReference type="OrthoDB" id="6159421at2759"/>
<evidence type="ECO:0000256" key="1">
    <source>
        <dbReference type="SAM" id="MobiDB-lite"/>
    </source>
</evidence>
<feature type="compositionally biased region" description="Acidic residues" evidence="1">
    <location>
        <begin position="131"/>
        <end position="143"/>
    </location>
</feature>
<evidence type="ECO:0000313" key="3">
    <source>
        <dbReference type="Proteomes" id="UP000541610"/>
    </source>
</evidence>
<gene>
    <name evidence="2" type="ORF">FOZ60_001531</name>
</gene>
<organism evidence="2 3">
    <name type="scientific">Perkinsus olseni</name>
    <name type="common">Perkinsus atlanticus</name>
    <dbReference type="NCBI Taxonomy" id="32597"/>
    <lineage>
        <taxon>Eukaryota</taxon>
        <taxon>Sar</taxon>
        <taxon>Alveolata</taxon>
        <taxon>Perkinsozoa</taxon>
        <taxon>Perkinsea</taxon>
        <taxon>Perkinsida</taxon>
        <taxon>Perkinsidae</taxon>
        <taxon>Perkinsus</taxon>
    </lineage>
</organism>
<protein>
    <submittedName>
        <fullName evidence="2">Uncharacterized protein</fullName>
    </submittedName>
</protein>
<reference evidence="2 3" key="1">
    <citation type="submission" date="2020-04" db="EMBL/GenBank/DDBJ databases">
        <title>Perkinsus olseni comparative genomics.</title>
        <authorList>
            <person name="Bogema D.R."/>
        </authorList>
    </citation>
    <scope>NUCLEOTIDE SEQUENCE [LARGE SCALE GENOMIC DNA]</scope>
    <source>
        <strain evidence="2">00978-12</strain>
    </source>
</reference>
<feature type="region of interest" description="Disordered" evidence="1">
    <location>
        <begin position="122"/>
        <end position="150"/>
    </location>
</feature>
<accession>A0A7J6P096</accession>
<proteinExistence type="predicted"/>
<feature type="region of interest" description="Disordered" evidence="1">
    <location>
        <begin position="277"/>
        <end position="321"/>
    </location>
</feature>
<dbReference type="Proteomes" id="UP000541610">
    <property type="component" value="Unassembled WGS sequence"/>
</dbReference>
<dbReference type="SUPFAM" id="SSF53098">
    <property type="entry name" value="Ribonuclease H-like"/>
    <property type="match status" value="1"/>
</dbReference>
<comment type="caution">
    <text evidence="2">The sequence shown here is derived from an EMBL/GenBank/DDBJ whole genome shotgun (WGS) entry which is preliminary data.</text>
</comment>
<dbReference type="EMBL" id="JABANP010000121">
    <property type="protein sequence ID" value="KAF4689552.1"/>
    <property type="molecule type" value="Genomic_DNA"/>
</dbReference>
<feature type="compositionally biased region" description="Basic and acidic residues" evidence="1">
    <location>
        <begin position="284"/>
        <end position="296"/>
    </location>
</feature>
<name>A0A7J6P096_PEROL</name>
<dbReference type="InterPro" id="IPR012337">
    <property type="entry name" value="RNaseH-like_sf"/>
</dbReference>
<dbReference type="AlphaFoldDB" id="A0A7J6P096"/>
<evidence type="ECO:0000313" key="2">
    <source>
        <dbReference type="EMBL" id="KAF4689552.1"/>
    </source>
</evidence>